<dbReference type="AlphaFoldDB" id="A0AA40CEE6"/>
<organism evidence="3 4">
    <name type="scientific">Bombardia bombarda</name>
    <dbReference type="NCBI Taxonomy" id="252184"/>
    <lineage>
        <taxon>Eukaryota</taxon>
        <taxon>Fungi</taxon>
        <taxon>Dikarya</taxon>
        <taxon>Ascomycota</taxon>
        <taxon>Pezizomycotina</taxon>
        <taxon>Sordariomycetes</taxon>
        <taxon>Sordariomycetidae</taxon>
        <taxon>Sordariales</taxon>
        <taxon>Lasiosphaeriaceae</taxon>
        <taxon>Bombardia</taxon>
    </lineage>
</organism>
<comment type="caution">
    <text evidence="3">The sequence shown here is derived from an EMBL/GenBank/DDBJ whole genome shotgun (WGS) entry which is preliminary data.</text>
</comment>
<dbReference type="GO" id="GO:0030162">
    <property type="term" value="P:regulation of proteolysis"/>
    <property type="evidence" value="ECO:0007669"/>
    <property type="project" value="TreeGrafter"/>
</dbReference>
<dbReference type="PANTHER" id="PTHR11362">
    <property type="entry name" value="PHOSPHATIDYLETHANOLAMINE-BINDING PROTEIN"/>
    <property type="match status" value="1"/>
</dbReference>
<accession>A0AA40CEE6</accession>
<dbReference type="EMBL" id="JAULSR010000001">
    <property type="protein sequence ID" value="KAK0635437.1"/>
    <property type="molecule type" value="Genomic_DNA"/>
</dbReference>
<dbReference type="InterPro" id="IPR036610">
    <property type="entry name" value="PEBP-like_sf"/>
</dbReference>
<gene>
    <name evidence="3" type="ORF">B0T17DRAFT_502972</name>
</gene>
<dbReference type="SUPFAM" id="SSF49777">
    <property type="entry name" value="PEBP-like"/>
    <property type="match status" value="1"/>
</dbReference>
<proteinExistence type="predicted"/>
<protein>
    <submittedName>
        <fullName evidence="3">Phosphatidylethanolamine-binding protein</fullName>
    </submittedName>
</protein>
<dbReference type="InterPro" id="IPR035810">
    <property type="entry name" value="PEBP_euk"/>
</dbReference>
<feature type="compositionally biased region" description="Low complexity" evidence="1">
    <location>
        <begin position="213"/>
        <end position="239"/>
    </location>
</feature>
<reference evidence="3" key="1">
    <citation type="submission" date="2023-06" db="EMBL/GenBank/DDBJ databases">
        <title>Genome-scale phylogeny and comparative genomics of the fungal order Sordariales.</title>
        <authorList>
            <consortium name="Lawrence Berkeley National Laboratory"/>
            <person name="Hensen N."/>
            <person name="Bonometti L."/>
            <person name="Westerberg I."/>
            <person name="Brannstrom I.O."/>
            <person name="Guillou S."/>
            <person name="Cros-Aarteil S."/>
            <person name="Calhoun S."/>
            <person name="Haridas S."/>
            <person name="Kuo A."/>
            <person name="Mondo S."/>
            <person name="Pangilinan J."/>
            <person name="Riley R."/>
            <person name="LaButti K."/>
            <person name="Andreopoulos B."/>
            <person name="Lipzen A."/>
            <person name="Chen C."/>
            <person name="Yanf M."/>
            <person name="Daum C."/>
            <person name="Ng V."/>
            <person name="Clum A."/>
            <person name="Steindorff A."/>
            <person name="Ohm R."/>
            <person name="Martin F."/>
            <person name="Silar P."/>
            <person name="Natvig D."/>
            <person name="Lalanne C."/>
            <person name="Gautier V."/>
            <person name="Ament-velasquez S.L."/>
            <person name="Kruys A."/>
            <person name="Hutchinson M.I."/>
            <person name="Powell A.J."/>
            <person name="Barry K."/>
            <person name="Miller A.N."/>
            <person name="Grigoriev I.V."/>
            <person name="Debuchy R."/>
            <person name="Gladieux P."/>
            <person name="Thoren M.H."/>
            <person name="Johannesson H."/>
        </authorList>
    </citation>
    <scope>NUCLEOTIDE SEQUENCE</scope>
    <source>
        <strain evidence="3">SMH3391-2</strain>
    </source>
</reference>
<dbReference type="Gene3D" id="3.90.280.10">
    <property type="entry name" value="PEBP-like"/>
    <property type="match status" value="1"/>
</dbReference>
<dbReference type="Proteomes" id="UP001174934">
    <property type="component" value="Unassembled WGS sequence"/>
</dbReference>
<evidence type="ECO:0000256" key="2">
    <source>
        <dbReference type="SAM" id="SignalP"/>
    </source>
</evidence>
<dbReference type="InterPro" id="IPR008914">
    <property type="entry name" value="PEBP"/>
</dbReference>
<keyword evidence="4" id="KW-1185">Reference proteome</keyword>
<sequence length="356" mass="36284">MVVLGYLAALVAAATVSLARTPDGFQPASNADLIVAYGNATAPDGAVVARAATQAQPRIGTSARLNGTSYAILMVDLDIPTASPPATNTLLHWLQTNLTPAAVATTFNTSLGPTSVFFLENRTSTAPLAAYIGPAPPARIPLSHRYTFVLIDTSNITSDDVAVLRAAAGTRLGFGAEETLTEAGLVDGVVAGTSFNVTNPGPVEAVNATATAAGTGTGTTPAATTTAAGSGSGSTSVTSGGRGVGDSGSFGGLLGTVAGVTSIAIATATKQSSFVQIILLESLRLENTPVSASGSHARWRQVTLVLPILNVYLSTIYTGQRGIIVRRFNHLTYSGQFRLSVHYHIWLPSTTAGGSK</sequence>
<dbReference type="GO" id="GO:0030414">
    <property type="term" value="F:peptidase inhibitor activity"/>
    <property type="evidence" value="ECO:0007669"/>
    <property type="project" value="TreeGrafter"/>
</dbReference>
<evidence type="ECO:0000313" key="4">
    <source>
        <dbReference type="Proteomes" id="UP001174934"/>
    </source>
</evidence>
<name>A0AA40CEE6_9PEZI</name>
<dbReference type="GO" id="GO:0005543">
    <property type="term" value="F:phospholipid binding"/>
    <property type="evidence" value="ECO:0007669"/>
    <property type="project" value="TreeGrafter"/>
</dbReference>
<evidence type="ECO:0000313" key="3">
    <source>
        <dbReference type="EMBL" id="KAK0635437.1"/>
    </source>
</evidence>
<dbReference type="Pfam" id="PF01161">
    <property type="entry name" value="PBP"/>
    <property type="match status" value="1"/>
</dbReference>
<feature type="region of interest" description="Disordered" evidence="1">
    <location>
        <begin position="213"/>
        <end position="241"/>
    </location>
</feature>
<dbReference type="PANTHER" id="PTHR11362:SF141">
    <property type="entry name" value="PHOSPHATIDYLETHANOLAMINE-BINDING PROTEIN"/>
    <property type="match status" value="1"/>
</dbReference>
<keyword evidence="2" id="KW-0732">Signal</keyword>
<dbReference type="CDD" id="cd00866">
    <property type="entry name" value="PEBP_euk"/>
    <property type="match status" value="1"/>
</dbReference>
<feature type="chain" id="PRO_5041416757" evidence="2">
    <location>
        <begin position="20"/>
        <end position="356"/>
    </location>
</feature>
<evidence type="ECO:0000256" key="1">
    <source>
        <dbReference type="SAM" id="MobiDB-lite"/>
    </source>
</evidence>
<dbReference type="GO" id="GO:0046578">
    <property type="term" value="P:regulation of Ras protein signal transduction"/>
    <property type="evidence" value="ECO:0007669"/>
    <property type="project" value="TreeGrafter"/>
</dbReference>
<feature type="signal peptide" evidence="2">
    <location>
        <begin position="1"/>
        <end position="19"/>
    </location>
</feature>